<comment type="caution">
    <text evidence="6">Lacks conserved residue(s) required for the propagation of feature annotation.</text>
</comment>
<comment type="domain">
    <text evidence="6">Has three domains with a flexible linker between the domains II and III and assumes an 'L' shape. Domain III is highly mobile and contacts RuvB.</text>
</comment>
<evidence type="ECO:0000256" key="4">
    <source>
        <dbReference type="ARBA" id="ARBA00023172"/>
    </source>
</evidence>
<comment type="similarity">
    <text evidence="6">Belongs to the RuvA family.</text>
</comment>
<dbReference type="CDD" id="cd14332">
    <property type="entry name" value="UBA_RuvA_C"/>
    <property type="match status" value="1"/>
</dbReference>
<dbReference type="GO" id="GO:0009378">
    <property type="term" value="F:four-way junction helicase activity"/>
    <property type="evidence" value="ECO:0007669"/>
    <property type="project" value="InterPro"/>
</dbReference>
<comment type="caution">
    <text evidence="9">The sequence shown here is derived from an EMBL/GenBank/DDBJ whole genome shotgun (WGS) entry which is preliminary data.</text>
</comment>
<reference evidence="9" key="1">
    <citation type="submission" date="2022-01" db="EMBL/GenBank/DDBJ databases">
        <title>Corynebacterium sp. nov isolated from isolated from the feces of the greater white-fronted geese (Anser albifrons) at Poyang Lake, PR China.</title>
        <authorList>
            <person name="Liu Q."/>
        </authorList>
    </citation>
    <scope>NUCLEOTIDE SEQUENCE</scope>
    <source>
        <strain evidence="9">JCM 32435</strain>
    </source>
</reference>
<dbReference type="Pfam" id="PF01330">
    <property type="entry name" value="RuvA_N"/>
    <property type="match status" value="1"/>
</dbReference>
<evidence type="ECO:0000313" key="10">
    <source>
        <dbReference type="Proteomes" id="UP001139336"/>
    </source>
</evidence>
<sequence length="209" mass="21583">MIASLRGTVIDISLTGAVVECAGVGYGFLASPRTLSTLVRGEEAMVLTSMVVRDSDIQLFGFSSAESREMFHLLRGVSGLGPKIALAVDSVFSPAEVARAIREKDARSLQRVPGVGKRMADRMIVDLQDKVAAFAEPADVGESVAGEAAGVAAAAPSGAVAQQVTEALVSLGFPEKTATSAVEAVLAEHPEADTSDALRESLSRIGGAR</sequence>
<dbReference type="GO" id="GO:0006281">
    <property type="term" value="P:DNA repair"/>
    <property type="evidence" value="ECO:0007669"/>
    <property type="project" value="UniProtKB-UniRule"/>
</dbReference>
<gene>
    <name evidence="6 9" type="primary">ruvA</name>
    <name evidence="9" type="ORF">L1O03_04965</name>
</gene>
<feature type="domain" description="Holliday junction DNA helicase RuvA C-terminal" evidence="8">
    <location>
        <begin position="160"/>
        <end position="205"/>
    </location>
</feature>
<protein>
    <recommendedName>
        <fullName evidence="6">Holliday junction branch migration complex subunit RuvA</fullName>
    </recommendedName>
</protein>
<dbReference type="GO" id="GO:0005524">
    <property type="term" value="F:ATP binding"/>
    <property type="evidence" value="ECO:0007669"/>
    <property type="project" value="InterPro"/>
</dbReference>
<dbReference type="GO" id="GO:0006310">
    <property type="term" value="P:DNA recombination"/>
    <property type="evidence" value="ECO:0007669"/>
    <property type="project" value="UniProtKB-UniRule"/>
</dbReference>
<dbReference type="HAMAP" id="MF_00031">
    <property type="entry name" value="DNA_HJ_migration_RuvA"/>
    <property type="match status" value="1"/>
</dbReference>
<dbReference type="InterPro" id="IPR011114">
    <property type="entry name" value="RuvA_C"/>
</dbReference>
<accession>A0A9X1U0I8</accession>
<keyword evidence="4 6" id="KW-0233">DNA recombination</keyword>
<dbReference type="GO" id="GO:0005737">
    <property type="term" value="C:cytoplasm"/>
    <property type="evidence" value="ECO:0007669"/>
    <property type="project" value="UniProtKB-SubCell"/>
</dbReference>
<dbReference type="Gene3D" id="1.10.8.10">
    <property type="entry name" value="DNA helicase RuvA subunit, C-terminal domain"/>
    <property type="match status" value="1"/>
</dbReference>
<dbReference type="SUPFAM" id="SSF46929">
    <property type="entry name" value="DNA helicase RuvA subunit, C-terminal domain"/>
    <property type="match status" value="1"/>
</dbReference>
<dbReference type="InterPro" id="IPR000085">
    <property type="entry name" value="RuvA"/>
</dbReference>
<comment type="function">
    <text evidence="6">The RuvA-RuvB-RuvC complex processes Holliday junction (HJ) DNA during genetic recombination and DNA repair, while the RuvA-RuvB complex plays an important role in the rescue of blocked DNA replication forks via replication fork reversal (RFR). RuvA specifically binds to HJ cruciform DNA, conferring on it an open structure. The RuvB hexamer acts as an ATP-dependent pump, pulling dsDNA into and through the RuvAB complex. HJ branch migration allows RuvC to scan DNA until it finds its consensus sequence, where it cleaves and resolves the cruciform DNA.</text>
</comment>
<dbReference type="InterPro" id="IPR012340">
    <property type="entry name" value="NA-bd_OB-fold"/>
</dbReference>
<dbReference type="Gene3D" id="1.10.150.20">
    <property type="entry name" value="5' to 3' exonuclease, C-terminal subdomain"/>
    <property type="match status" value="1"/>
</dbReference>
<dbReference type="AlphaFoldDB" id="A0A9X1U0I8"/>
<comment type="subunit">
    <text evidence="6">Homotetramer. Forms an RuvA(8)-RuvB(12)-Holliday junction (HJ) complex. HJ DNA is sandwiched between 2 RuvA tetramers; dsDNA enters through RuvA and exits via RuvB. An RuvB hexamer assembles on each DNA strand where it exits the tetramer. Each RuvB hexamer is contacted by two RuvA subunits (via domain III) on 2 adjacent RuvB subunits; this complex drives branch migration. In the full resolvosome a probable DNA-RuvA(4)-RuvB(12)-RuvC(2) complex forms which resolves the HJ.</text>
</comment>
<evidence type="ECO:0000259" key="7">
    <source>
        <dbReference type="Pfam" id="PF01330"/>
    </source>
</evidence>
<dbReference type="Proteomes" id="UP001139336">
    <property type="component" value="Unassembled WGS sequence"/>
</dbReference>
<proteinExistence type="inferred from homology"/>
<dbReference type="Pfam" id="PF07499">
    <property type="entry name" value="RuvA_C"/>
    <property type="match status" value="1"/>
</dbReference>
<evidence type="ECO:0000256" key="1">
    <source>
        <dbReference type="ARBA" id="ARBA00022490"/>
    </source>
</evidence>
<feature type="domain" description="DNA helicase Holliday junction RuvA type" evidence="7">
    <location>
        <begin position="1"/>
        <end position="61"/>
    </location>
</feature>
<dbReference type="NCBIfam" id="TIGR00084">
    <property type="entry name" value="ruvA"/>
    <property type="match status" value="1"/>
</dbReference>
<dbReference type="GO" id="GO:0000400">
    <property type="term" value="F:four-way junction DNA binding"/>
    <property type="evidence" value="ECO:0007669"/>
    <property type="project" value="UniProtKB-UniRule"/>
</dbReference>
<evidence type="ECO:0000256" key="3">
    <source>
        <dbReference type="ARBA" id="ARBA00023125"/>
    </source>
</evidence>
<evidence type="ECO:0000259" key="8">
    <source>
        <dbReference type="Pfam" id="PF07499"/>
    </source>
</evidence>
<keyword evidence="10" id="KW-1185">Reference proteome</keyword>
<keyword evidence="3 6" id="KW-0238">DNA-binding</keyword>
<name>A0A9X1U0I8_9CORY</name>
<dbReference type="InterPro" id="IPR013849">
    <property type="entry name" value="DNA_helicase_Holl-junc_RuvA_I"/>
</dbReference>
<comment type="subcellular location">
    <subcellularLocation>
        <location evidence="6">Cytoplasm</location>
    </subcellularLocation>
</comment>
<dbReference type="InterPro" id="IPR010994">
    <property type="entry name" value="RuvA_2-like"/>
</dbReference>
<dbReference type="GO" id="GO:0048476">
    <property type="term" value="C:Holliday junction resolvase complex"/>
    <property type="evidence" value="ECO:0007669"/>
    <property type="project" value="UniProtKB-UniRule"/>
</dbReference>
<feature type="region of interest" description="Domain III" evidence="6">
    <location>
        <begin position="156"/>
        <end position="209"/>
    </location>
</feature>
<evidence type="ECO:0000313" key="9">
    <source>
        <dbReference type="EMBL" id="MCF4006528.1"/>
    </source>
</evidence>
<dbReference type="Gene3D" id="2.40.50.140">
    <property type="entry name" value="Nucleic acid-binding proteins"/>
    <property type="match status" value="1"/>
</dbReference>
<evidence type="ECO:0000256" key="6">
    <source>
        <dbReference type="HAMAP-Rule" id="MF_00031"/>
    </source>
</evidence>
<dbReference type="SUPFAM" id="SSF50249">
    <property type="entry name" value="Nucleic acid-binding proteins"/>
    <property type="match status" value="1"/>
</dbReference>
<dbReference type="SUPFAM" id="SSF47781">
    <property type="entry name" value="RuvA domain 2-like"/>
    <property type="match status" value="1"/>
</dbReference>
<evidence type="ECO:0000256" key="2">
    <source>
        <dbReference type="ARBA" id="ARBA00022763"/>
    </source>
</evidence>
<keyword evidence="2 6" id="KW-0227">DNA damage</keyword>
<keyword evidence="1 6" id="KW-0963">Cytoplasm</keyword>
<dbReference type="GO" id="GO:0009379">
    <property type="term" value="C:Holliday junction helicase complex"/>
    <property type="evidence" value="ECO:0007669"/>
    <property type="project" value="InterPro"/>
</dbReference>
<keyword evidence="5 6" id="KW-0234">DNA repair</keyword>
<organism evidence="9 10">
    <name type="scientific">Corynebacterium uropygiale</name>
    <dbReference type="NCBI Taxonomy" id="1775911"/>
    <lineage>
        <taxon>Bacteria</taxon>
        <taxon>Bacillati</taxon>
        <taxon>Actinomycetota</taxon>
        <taxon>Actinomycetes</taxon>
        <taxon>Mycobacteriales</taxon>
        <taxon>Corynebacteriaceae</taxon>
        <taxon>Corynebacterium</taxon>
    </lineage>
</organism>
<dbReference type="Pfam" id="PF14520">
    <property type="entry name" value="HHH_5"/>
    <property type="match status" value="1"/>
</dbReference>
<dbReference type="InterPro" id="IPR036267">
    <property type="entry name" value="RuvA_C_sf"/>
</dbReference>
<dbReference type="RefSeq" id="WP_236118322.1">
    <property type="nucleotide sequence ID" value="NZ_JAKGSI010000002.1"/>
</dbReference>
<dbReference type="EMBL" id="JAKGSI010000002">
    <property type="protein sequence ID" value="MCF4006528.1"/>
    <property type="molecule type" value="Genomic_DNA"/>
</dbReference>
<evidence type="ECO:0000256" key="5">
    <source>
        <dbReference type="ARBA" id="ARBA00023204"/>
    </source>
</evidence>